<dbReference type="CDD" id="cd09878">
    <property type="entry name" value="PIN_VapC_VirB11L-ATPase-like"/>
    <property type="match status" value="1"/>
</dbReference>
<dbReference type="EMBL" id="QMWP01000016">
    <property type="protein sequence ID" value="RLG71003.1"/>
    <property type="molecule type" value="Genomic_DNA"/>
</dbReference>
<organism evidence="2 3">
    <name type="scientific">Candidatus Iainarchaeum sp</name>
    <dbReference type="NCBI Taxonomy" id="3101447"/>
    <lineage>
        <taxon>Archaea</taxon>
        <taxon>Candidatus Iainarchaeota</taxon>
        <taxon>Candidatus Iainarchaeia</taxon>
        <taxon>Candidatus Iainarchaeales</taxon>
        <taxon>Candidatus Iainarchaeaceae</taxon>
        <taxon>Candidatus Iainarchaeum</taxon>
    </lineage>
</organism>
<dbReference type="Pfam" id="PF00437">
    <property type="entry name" value="T2SSE"/>
    <property type="match status" value="1"/>
</dbReference>
<dbReference type="SUPFAM" id="SSF52540">
    <property type="entry name" value="P-loop containing nucleoside triphosphate hydrolases"/>
    <property type="match status" value="1"/>
</dbReference>
<dbReference type="PANTHER" id="PTHR11603:SF147">
    <property type="entry name" value="MEMBRANE PROTEIN"/>
    <property type="match status" value="1"/>
</dbReference>
<evidence type="ECO:0000313" key="2">
    <source>
        <dbReference type="EMBL" id="RLG71003.1"/>
    </source>
</evidence>
<name>A0A497JHU1_9ARCH</name>
<accession>A0A497JHU1</accession>
<protein>
    <submittedName>
        <fullName evidence="2">ATPase</fullName>
    </submittedName>
</protein>
<dbReference type="InterPro" id="IPR052041">
    <property type="entry name" value="Nucleic_acid_metab_PIN/TRAM"/>
</dbReference>
<dbReference type="InterPro" id="IPR029060">
    <property type="entry name" value="PIN-like_dom_sf"/>
</dbReference>
<dbReference type="SUPFAM" id="SSF88723">
    <property type="entry name" value="PIN domain-like"/>
    <property type="match status" value="1"/>
</dbReference>
<evidence type="ECO:0000313" key="3">
    <source>
        <dbReference type="Proteomes" id="UP000278031"/>
    </source>
</evidence>
<proteinExistence type="predicted"/>
<dbReference type="InterPro" id="IPR027417">
    <property type="entry name" value="P-loop_NTPase"/>
</dbReference>
<evidence type="ECO:0000259" key="1">
    <source>
        <dbReference type="SMART" id="SM00382"/>
    </source>
</evidence>
<reference evidence="2 3" key="1">
    <citation type="submission" date="2018-06" db="EMBL/GenBank/DDBJ databases">
        <title>Extensive metabolic versatility and redundancy in microbially diverse, dynamic hydrothermal sediments.</title>
        <authorList>
            <person name="Dombrowski N."/>
            <person name="Teske A."/>
            <person name="Baker B.J."/>
        </authorList>
    </citation>
    <scope>NUCLEOTIDE SEQUENCE [LARGE SCALE GENOMIC DNA]</scope>
    <source>
        <strain evidence="2">B51_G17</strain>
    </source>
</reference>
<dbReference type="InterPro" id="IPR001482">
    <property type="entry name" value="T2SS/T4SS_dom"/>
</dbReference>
<dbReference type="Proteomes" id="UP000278031">
    <property type="component" value="Unassembled WGS sequence"/>
</dbReference>
<dbReference type="SMART" id="SM00382">
    <property type="entry name" value="AAA"/>
    <property type="match status" value="1"/>
</dbReference>
<dbReference type="InterPro" id="IPR003593">
    <property type="entry name" value="AAA+_ATPase"/>
</dbReference>
<dbReference type="Gene3D" id="3.40.50.300">
    <property type="entry name" value="P-loop containing nucleotide triphosphate hydrolases"/>
    <property type="match status" value="1"/>
</dbReference>
<gene>
    <name evidence="2" type="ORF">DRO04_00740</name>
</gene>
<feature type="domain" description="AAA+ ATPase" evidence="1">
    <location>
        <begin position="262"/>
        <end position="430"/>
    </location>
</feature>
<sequence length="525" mass="59555">MEVFEEVYIPDSTVIVGGALRRKLVEGKLEGKIVVHIALVRTLEKLATLLNSSIGITGLRELVLIKELVSKTNTIKIEYTRELPSGYRYMEFDKLSEVDRMIGDLAVEWNATLITCDEIQYLAAKAAGINVLYLKRADTKLSFEKLFTEDTMSIHLKENVPPLAKVGFPGKWDFKVLRDVPLSYEELEELEREIIEASRAGLGFIEVERPGSTIVQLKDYRIVITRPPFSDGLEITIVKPLVKLRLEDYKLPAKLIERLEKRAEGILIAGAPGAGKTTFAQALAEYYHRKGKIVKTIESPRDMQLPDDITQYSKNYATSEELHDVLLLSRPDYTFFDEMRDTRDFELYADLRLAGVGMVGVVHATSPIDAIQRFIGRVELGMIPSIIDTVIFIKDGYVKKVYELETKVKIPHGLREVDLARPVVVVKNFLTGEPEYEIYVFGDRTFVVPVKKTLSAREARVKSMIERTMKKYLPSDSYEVAFTEDGGVEVRVEPEYLNSLTAKIFRKLKRISNKLGISVEVRPKV</sequence>
<dbReference type="AlphaFoldDB" id="A0A497JHU1"/>
<comment type="caution">
    <text evidence="2">The sequence shown here is derived from an EMBL/GenBank/DDBJ whole genome shotgun (WGS) entry which is preliminary data.</text>
</comment>
<dbReference type="Gene3D" id="3.40.50.1010">
    <property type="entry name" value="5'-nuclease"/>
    <property type="match status" value="1"/>
</dbReference>
<dbReference type="PANTHER" id="PTHR11603">
    <property type="entry name" value="AAA FAMILY ATPASE"/>
    <property type="match status" value="1"/>
</dbReference>
<dbReference type="NCBIfam" id="NF010335">
    <property type="entry name" value="PRK13764.1"/>
    <property type="match status" value="1"/>
</dbReference>